<dbReference type="RefSeq" id="WP_229962948.1">
    <property type="nucleotide sequence ID" value="NZ_JAJJWI010000040.1"/>
</dbReference>
<dbReference type="EMBL" id="JBHUHV010000063">
    <property type="protein sequence ID" value="MFD2069482.1"/>
    <property type="molecule type" value="Genomic_DNA"/>
</dbReference>
<dbReference type="SUPFAM" id="SSF55008">
    <property type="entry name" value="HMA, heavy metal-associated domain"/>
    <property type="match status" value="1"/>
</dbReference>
<evidence type="ECO:0000313" key="2">
    <source>
        <dbReference type="Proteomes" id="UP001597369"/>
    </source>
</evidence>
<comment type="caution">
    <text evidence="1">The sequence shown here is derived from an EMBL/GenBank/DDBJ whole genome shotgun (WGS) entry which is preliminary data.</text>
</comment>
<dbReference type="InterPro" id="IPR036163">
    <property type="entry name" value="HMA_dom_sf"/>
</dbReference>
<reference evidence="2" key="1">
    <citation type="journal article" date="2019" name="Int. J. Syst. Evol. Microbiol.">
        <title>The Global Catalogue of Microorganisms (GCM) 10K type strain sequencing project: providing services to taxonomists for standard genome sequencing and annotation.</title>
        <authorList>
            <consortium name="The Broad Institute Genomics Platform"/>
            <consortium name="The Broad Institute Genome Sequencing Center for Infectious Disease"/>
            <person name="Wu L."/>
            <person name="Ma J."/>
        </authorList>
    </citation>
    <scope>NUCLEOTIDE SEQUENCE [LARGE SCALE GENOMIC DNA]</scope>
    <source>
        <strain evidence="2">JCM 16545</strain>
    </source>
</reference>
<evidence type="ECO:0000313" key="1">
    <source>
        <dbReference type="EMBL" id="MFD2069482.1"/>
    </source>
</evidence>
<organism evidence="1 2">
    <name type="scientific">Pontibacter silvestris</name>
    <dbReference type="NCBI Taxonomy" id="2305183"/>
    <lineage>
        <taxon>Bacteria</taxon>
        <taxon>Pseudomonadati</taxon>
        <taxon>Bacteroidota</taxon>
        <taxon>Cytophagia</taxon>
        <taxon>Cytophagales</taxon>
        <taxon>Hymenobacteraceae</taxon>
        <taxon>Pontibacter</taxon>
    </lineage>
</organism>
<name>A0ABW4X3D8_9BACT</name>
<protein>
    <submittedName>
        <fullName evidence="1">Copper chaperone</fullName>
    </submittedName>
</protein>
<accession>A0ABW4X3D8</accession>
<proteinExistence type="predicted"/>
<gene>
    <name evidence="1" type="ORF">ACFSKU_21550</name>
</gene>
<dbReference type="Proteomes" id="UP001597369">
    <property type="component" value="Unassembled WGS sequence"/>
</dbReference>
<keyword evidence="2" id="KW-1185">Reference proteome</keyword>
<sequence>MEIIKFKTNVETQAGLSKVAPHLEKVANLSKWNLDTDSDDRVLSVSGEELDPQAVKNAVEAAGYKAEVIRVMGIGGGDL</sequence>